<dbReference type="InterPro" id="IPR007367">
    <property type="entry name" value="DUF433"/>
</dbReference>
<dbReference type="Proteomes" id="UP000826540">
    <property type="component" value="Chromosome"/>
</dbReference>
<dbReference type="EMBL" id="CP080598">
    <property type="protein sequence ID" value="QYX33511.1"/>
    <property type="molecule type" value="Genomic_DNA"/>
</dbReference>
<protein>
    <submittedName>
        <fullName evidence="1">DUF433 domain-containing protein</fullName>
    </submittedName>
</protein>
<name>A0ABX8X4T5_9CYAN</name>
<reference evidence="1 2" key="1">
    <citation type="journal article" date="2022" name="J. Am. Chem. Soc.">
        <title>Biosynthesis of Guanitoxin Enables Global Environmental Detection in Freshwater Cyanobacteria.</title>
        <authorList>
            <person name="Lima S.T."/>
            <person name="Fallon T.R."/>
            <person name="Cordoza J.L."/>
            <person name="Chekan J.R."/>
            <person name="Delbaje E."/>
            <person name="Hopiavuori A.R."/>
            <person name="Alvarenga D.O."/>
            <person name="Wood S.M."/>
            <person name="Luhavaya H."/>
            <person name="Baumgartner J.T."/>
            <person name="Dorr F.A."/>
            <person name="Etchegaray A."/>
            <person name="Pinto E."/>
            <person name="McKinnie S.M.K."/>
            <person name="Fiore M.F."/>
            <person name="Moore B.S."/>
        </authorList>
    </citation>
    <scope>NUCLEOTIDE SEQUENCE [LARGE SCALE GENOMIC DNA]</scope>
    <source>
        <strain evidence="1 2">ITEP-024</strain>
    </source>
</reference>
<sequence>MERISVNPQIHFGKPCISGTRITVQSILELVKEGLSFETIIQEYYPDLEVEDIRACLRYAIALVAAEDIHLISA</sequence>
<dbReference type="InterPro" id="IPR036388">
    <property type="entry name" value="WH-like_DNA-bd_sf"/>
</dbReference>
<organism evidence="1 2">
    <name type="scientific">Sphaerospermopsis torques-reginae ITEP-024</name>
    <dbReference type="NCBI Taxonomy" id="984208"/>
    <lineage>
        <taxon>Bacteria</taxon>
        <taxon>Bacillati</taxon>
        <taxon>Cyanobacteriota</taxon>
        <taxon>Cyanophyceae</taxon>
        <taxon>Nostocales</taxon>
        <taxon>Aphanizomenonaceae</taxon>
        <taxon>Sphaerospermopsis</taxon>
        <taxon>Sphaerospermopsis torques-reginae</taxon>
    </lineage>
</organism>
<evidence type="ECO:0000313" key="2">
    <source>
        <dbReference type="Proteomes" id="UP000826540"/>
    </source>
</evidence>
<dbReference type="SUPFAM" id="SSF46689">
    <property type="entry name" value="Homeodomain-like"/>
    <property type="match status" value="1"/>
</dbReference>
<evidence type="ECO:0000313" key="1">
    <source>
        <dbReference type="EMBL" id="QYX33511.1"/>
    </source>
</evidence>
<dbReference type="RefSeq" id="WP_220611254.1">
    <property type="nucleotide sequence ID" value="NZ_CP080598.1"/>
</dbReference>
<proteinExistence type="predicted"/>
<dbReference type="PANTHER" id="PTHR34849">
    <property type="entry name" value="SSL5025 PROTEIN"/>
    <property type="match status" value="1"/>
</dbReference>
<dbReference type="Pfam" id="PF04255">
    <property type="entry name" value="DUF433"/>
    <property type="match status" value="1"/>
</dbReference>
<accession>A0ABX8X4T5</accession>
<gene>
    <name evidence="1" type="ORF">K2F26_09470</name>
</gene>
<dbReference type="InterPro" id="IPR009057">
    <property type="entry name" value="Homeodomain-like_sf"/>
</dbReference>
<dbReference type="Gene3D" id="1.10.10.10">
    <property type="entry name" value="Winged helix-like DNA-binding domain superfamily/Winged helix DNA-binding domain"/>
    <property type="match status" value="1"/>
</dbReference>
<dbReference type="PANTHER" id="PTHR34849:SF3">
    <property type="entry name" value="SSR2962 PROTEIN"/>
    <property type="match status" value="1"/>
</dbReference>
<keyword evidence="2" id="KW-1185">Reference proteome</keyword>